<dbReference type="PROSITE" id="PS50017">
    <property type="entry name" value="DEATH_DOMAIN"/>
    <property type="match status" value="1"/>
</dbReference>
<protein>
    <recommendedName>
        <fullName evidence="5">Death domain-containing protein</fullName>
    </recommendedName>
</protein>
<dbReference type="EnsemblMetazoa" id="Aqu2.1.41299_001">
    <property type="protein sequence ID" value="Aqu2.1.41299_001"/>
    <property type="gene ID" value="Aqu2.1.41299"/>
</dbReference>
<evidence type="ECO:0008006" key="5">
    <source>
        <dbReference type="Google" id="ProtNLM"/>
    </source>
</evidence>
<dbReference type="OrthoDB" id="10031931at2759"/>
<dbReference type="InterPro" id="IPR000488">
    <property type="entry name" value="Death_dom"/>
</dbReference>
<feature type="domain" description="Death" evidence="1">
    <location>
        <begin position="165"/>
        <end position="240"/>
    </location>
</feature>
<evidence type="ECO:0000313" key="3">
    <source>
        <dbReference type="EnsemblMetazoa" id="Aqu2.1.41299_001"/>
    </source>
</evidence>
<dbReference type="Gene3D" id="1.10.533.10">
    <property type="entry name" value="Death Domain, Fas"/>
    <property type="match status" value="2"/>
</dbReference>
<gene>
    <name evidence="3" type="primary">109592183</name>
</gene>
<reference evidence="3" key="2">
    <citation type="submission" date="2017-05" db="UniProtKB">
        <authorList>
            <consortium name="EnsemblMetazoa"/>
        </authorList>
    </citation>
    <scope>IDENTIFICATION</scope>
</reference>
<dbReference type="GO" id="GO:0042981">
    <property type="term" value="P:regulation of apoptotic process"/>
    <property type="evidence" value="ECO:0007669"/>
    <property type="project" value="InterPro"/>
</dbReference>
<evidence type="ECO:0000313" key="4">
    <source>
        <dbReference type="Proteomes" id="UP000007879"/>
    </source>
</evidence>
<dbReference type="CDD" id="cd01670">
    <property type="entry name" value="Death"/>
    <property type="match status" value="1"/>
</dbReference>
<dbReference type="InterPro" id="IPR011029">
    <property type="entry name" value="DEATH-like_dom_sf"/>
</dbReference>
<dbReference type="GO" id="GO:0007165">
    <property type="term" value="P:signal transduction"/>
    <property type="evidence" value="ECO:0007669"/>
    <property type="project" value="InterPro"/>
</dbReference>
<organism evidence="3">
    <name type="scientific">Amphimedon queenslandica</name>
    <name type="common">Sponge</name>
    <dbReference type="NCBI Taxonomy" id="400682"/>
    <lineage>
        <taxon>Eukaryota</taxon>
        <taxon>Metazoa</taxon>
        <taxon>Porifera</taxon>
        <taxon>Demospongiae</taxon>
        <taxon>Heteroscleromorpha</taxon>
        <taxon>Haplosclerida</taxon>
        <taxon>Niphatidae</taxon>
        <taxon>Amphimedon</taxon>
    </lineage>
</organism>
<dbReference type="AlphaFoldDB" id="A0A1X7VN36"/>
<name>A0A1X7VN36_AMPQE</name>
<dbReference type="PROSITE" id="PS50209">
    <property type="entry name" value="CARD"/>
    <property type="match status" value="1"/>
</dbReference>
<evidence type="ECO:0000259" key="2">
    <source>
        <dbReference type="PROSITE" id="PS50209"/>
    </source>
</evidence>
<feature type="domain" description="CARD" evidence="2">
    <location>
        <begin position="20"/>
        <end position="106"/>
    </location>
</feature>
<dbReference type="KEGG" id="aqu:109592183"/>
<accession>A0A1X7VN36</accession>
<reference evidence="4" key="1">
    <citation type="journal article" date="2010" name="Nature">
        <title>The Amphimedon queenslandica genome and the evolution of animal complexity.</title>
        <authorList>
            <person name="Srivastava M."/>
            <person name="Simakov O."/>
            <person name="Chapman J."/>
            <person name="Fahey B."/>
            <person name="Gauthier M.E."/>
            <person name="Mitros T."/>
            <person name="Richards G.S."/>
            <person name="Conaco C."/>
            <person name="Dacre M."/>
            <person name="Hellsten U."/>
            <person name="Larroux C."/>
            <person name="Putnam N.H."/>
            <person name="Stanke M."/>
            <person name="Adamska M."/>
            <person name="Darling A."/>
            <person name="Degnan S.M."/>
            <person name="Oakley T.H."/>
            <person name="Plachetzki D.C."/>
            <person name="Zhai Y."/>
            <person name="Adamski M."/>
            <person name="Calcino A."/>
            <person name="Cummins S.F."/>
            <person name="Goodstein D.M."/>
            <person name="Harris C."/>
            <person name="Jackson D.J."/>
            <person name="Leys S.P."/>
            <person name="Shu S."/>
            <person name="Woodcroft B.J."/>
            <person name="Vervoort M."/>
            <person name="Kosik K.S."/>
            <person name="Manning G."/>
            <person name="Degnan B.M."/>
            <person name="Rokhsar D.S."/>
        </authorList>
    </citation>
    <scope>NUCLEOTIDE SEQUENCE [LARGE SCALE GENOMIC DNA]</scope>
</reference>
<dbReference type="InterPro" id="IPR001315">
    <property type="entry name" value="CARD"/>
</dbReference>
<sequence>MASGGREDAKVAYKVFSCNISRIKETANVDLTRLADKLKAKKIISQGDRDKAVDGYTKQTEAQRRGELIDRVQENLKCDIGEAFEIFLGILREEDTRQLSKLVADLERGYDEIVGGPGGEIKVKETAKTDSKVSSKAKPQNNELTIRDLGEVISALQKHHFTTTKWGTLCLHLGILYDKLKNIEDNHPKKVEQQFQEGISQWLRLQYEYEKYGKPTWRILVNTLEKINERAVAEGIRKDKLS</sequence>
<dbReference type="SUPFAM" id="SSF47986">
    <property type="entry name" value="DEATH domain"/>
    <property type="match status" value="1"/>
</dbReference>
<proteinExistence type="predicted"/>
<keyword evidence="4" id="KW-1185">Reference proteome</keyword>
<dbReference type="InParanoid" id="A0A1X7VN36"/>
<evidence type="ECO:0000259" key="1">
    <source>
        <dbReference type="PROSITE" id="PS50017"/>
    </source>
</evidence>
<dbReference type="EnsemblMetazoa" id="XM_020007711.1">
    <property type="protein sequence ID" value="XP_019863270.1"/>
    <property type="gene ID" value="LOC109592183"/>
</dbReference>
<dbReference type="Proteomes" id="UP000007879">
    <property type="component" value="Unassembled WGS sequence"/>
</dbReference>